<name>A0ABX2CZX2_9CYAN</name>
<sequence length="924" mass="102861">MDFTTKPSYYQVGGSLTNNAPNYVKRQADDDLYNGLKAGEFCYVLNSRQMGKSSLQVRTIQRLRNEGIACAAIDISEIGNRGVTPEQWYAGLLRILENNFNLSDIVNVRTWWRDRNFLTPVQRLSEFIETVLLPNISSNIVIFIDEIDSILALDFPADDFLALIRSCYNKRANNSEFDRLTWALLGVASPTDLCREQNASTNTPFNIGKAIELTGFDETEAQPLAAGLAELTDSPHEVLREVLYWTGGQPFLTQKLCKLLLENPQLIPNLPPPAPRFQGGEKDAAAPCQEGEKDKINTSQEWVEKVVRLKIVKNWETQDVPEHLSTIRDRLFKENQRIVRRLGLYQQILEQAEIVPDGSAEQMELRLSGLIVKRREKLTISNPIYEAVFNQELIEQKLENLSPYSEAIKLWLNSSCEDDSQLLRGDDLQSALVWAAGKSLRNEDFQFLTASQKVILSDQNQLLHSATLETQKAVCDAEKALMEADSAKQKAKHWIGIGSAVLAASLVGAIGFSTLAYQRFKLAQASIEIEQNGSDALLLAVSQKTENSEALSEALLRAIASGKRLKTLVKNKHKLEEYPATRPLLALQIILDKISKQQQTKASSLPQTKINWQAHKGAVTSISFSPTRKMLATAGIDDRVRIWNFSGQKIAEWKALQQSVNMVSFSPNGKFLATAGRDSTVKLWNLSGKNISQLKGIQGSVTSISFSPEGKLLAAAGIDSKAAIWKLSNLPKLASPSVQIPGHNGLVRSVNFSPKGDFLTTLDGKSTVRIWNLSGKLKKTLPLQAIGLSFSSDQYQYRFATVTLNGKVALWDMSEKELVNEFQTLHFDAKAISFSPDGERLATVGIDKSVRLWNLAGRQVAQFDFEENVVSVSWSRDGKQIAVAGSNGTVWLRQVEGLEELLKQSCNFFTTQPKYFTRVSTICK</sequence>
<evidence type="ECO:0000259" key="4">
    <source>
        <dbReference type="Pfam" id="PF12894"/>
    </source>
</evidence>
<dbReference type="EMBL" id="SRRZ01000068">
    <property type="protein sequence ID" value="NQE35951.1"/>
    <property type="molecule type" value="Genomic_DNA"/>
</dbReference>
<evidence type="ECO:0000256" key="3">
    <source>
        <dbReference type="PROSITE-ProRule" id="PRU00221"/>
    </source>
</evidence>
<dbReference type="Gene3D" id="3.40.50.300">
    <property type="entry name" value="P-loop containing nucleotide triphosphate hydrolases"/>
    <property type="match status" value="1"/>
</dbReference>
<evidence type="ECO:0000256" key="2">
    <source>
        <dbReference type="ARBA" id="ARBA00022737"/>
    </source>
</evidence>
<dbReference type="InterPro" id="IPR015943">
    <property type="entry name" value="WD40/YVTN_repeat-like_dom_sf"/>
</dbReference>
<dbReference type="InterPro" id="IPR001680">
    <property type="entry name" value="WD40_rpt"/>
</dbReference>
<dbReference type="SMART" id="SM00320">
    <property type="entry name" value="WD40"/>
    <property type="match status" value="7"/>
</dbReference>
<feature type="domain" description="Anaphase-promoting complex subunit 4-like WD40" evidence="4">
    <location>
        <begin position="833"/>
        <end position="899"/>
    </location>
</feature>
<dbReference type="PRINTS" id="PR00320">
    <property type="entry name" value="GPROTEINBRPT"/>
</dbReference>
<dbReference type="PANTHER" id="PTHR19879:SF9">
    <property type="entry name" value="TRANSCRIPTION INITIATION FACTOR TFIID SUBUNIT 5"/>
    <property type="match status" value="1"/>
</dbReference>
<reference evidence="5 6" key="1">
    <citation type="journal article" date="2020" name="Sci. Rep.">
        <title>A novel cyanobacterial geosmin producer, revising GeoA distribution and dispersion patterns in Bacteria.</title>
        <authorList>
            <person name="Churro C."/>
            <person name="Semedo-Aguiar A.P."/>
            <person name="Silva A.D."/>
            <person name="Pereira-Leal J.B."/>
            <person name="Leite R.B."/>
        </authorList>
    </citation>
    <scope>NUCLEOTIDE SEQUENCE [LARGE SCALE GENOMIC DNA]</scope>
    <source>
        <strain evidence="5 6">IPMA8</strain>
    </source>
</reference>
<feature type="repeat" description="WD" evidence="3">
    <location>
        <begin position="694"/>
        <end position="735"/>
    </location>
</feature>
<feature type="repeat" description="WD" evidence="3">
    <location>
        <begin position="831"/>
        <end position="863"/>
    </location>
</feature>
<keyword evidence="1 3" id="KW-0853">WD repeat</keyword>
<evidence type="ECO:0000313" key="5">
    <source>
        <dbReference type="EMBL" id="NQE35951.1"/>
    </source>
</evidence>
<dbReference type="Pfam" id="PF14516">
    <property type="entry name" value="AAA_35"/>
    <property type="match status" value="1"/>
</dbReference>
<dbReference type="PROSITE" id="PS00678">
    <property type="entry name" value="WD_REPEATS_1"/>
    <property type="match status" value="3"/>
</dbReference>
<evidence type="ECO:0000256" key="1">
    <source>
        <dbReference type="ARBA" id="ARBA00022574"/>
    </source>
</evidence>
<feature type="repeat" description="WD" evidence="3">
    <location>
        <begin position="612"/>
        <end position="646"/>
    </location>
</feature>
<dbReference type="PROSITE" id="PS50082">
    <property type="entry name" value="WD_REPEATS_2"/>
    <property type="match status" value="5"/>
</dbReference>
<dbReference type="RefSeq" id="WP_172189719.1">
    <property type="nucleotide sequence ID" value="NZ_CAWPPK010000283.1"/>
</dbReference>
<accession>A0ABX2CZX2</accession>
<dbReference type="InterPro" id="IPR036322">
    <property type="entry name" value="WD40_repeat_dom_sf"/>
</dbReference>
<dbReference type="Gene3D" id="2.130.10.10">
    <property type="entry name" value="YVTN repeat-like/Quinoprotein amine dehydrogenase"/>
    <property type="match status" value="2"/>
</dbReference>
<protein>
    <recommendedName>
        <fullName evidence="4">Anaphase-promoting complex subunit 4-like WD40 domain-containing protein</fullName>
    </recommendedName>
</protein>
<feature type="repeat" description="WD" evidence="3">
    <location>
        <begin position="653"/>
        <end position="694"/>
    </location>
</feature>
<dbReference type="CDD" id="cd00200">
    <property type="entry name" value="WD40"/>
    <property type="match status" value="1"/>
</dbReference>
<dbReference type="InterPro" id="IPR024977">
    <property type="entry name" value="Apc4-like_WD40_dom"/>
</dbReference>
<evidence type="ECO:0000313" key="6">
    <source>
        <dbReference type="Proteomes" id="UP000702425"/>
    </source>
</evidence>
<gene>
    <name evidence="5" type="ORF">E5S67_03713</name>
</gene>
<organism evidence="5 6">
    <name type="scientific">Microcoleus asticus IPMA8</name>
    <dbReference type="NCBI Taxonomy" id="2563858"/>
    <lineage>
        <taxon>Bacteria</taxon>
        <taxon>Bacillati</taxon>
        <taxon>Cyanobacteriota</taxon>
        <taxon>Cyanophyceae</taxon>
        <taxon>Oscillatoriophycideae</taxon>
        <taxon>Oscillatoriales</taxon>
        <taxon>Microcoleaceae</taxon>
        <taxon>Microcoleus</taxon>
        <taxon>Microcoleus asticus</taxon>
    </lineage>
</organism>
<dbReference type="InterPro" id="IPR027417">
    <property type="entry name" value="P-loop_NTPase"/>
</dbReference>
<dbReference type="PROSITE" id="PS50294">
    <property type="entry name" value="WD_REPEATS_REGION"/>
    <property type="match status" value="5"/>
</dbReference>
<dbReference type="InterPro" id="IPR019775">
    <property type="entry name" value="WD40_repeat_CS"/>
</dbReference>
<dbReference type="Proteomes" id="UP000702425">
    <property type="component" value="Unassembled WGS sequence"/>
</dbReference>
<dbReference type="InterPro" id="IPR020472">
    <property type="entry name" value="WD40_PAC1"/>
</dbReference>
<comment type="caution">
    <text evidence="5">The sequence shown here is derived from an EMBL/GenBank/DDBJ whole genome shotgun (WGS) entry which is preliminary data.</text>
</comment>
<keyword evidence="2" id="KW-0677">Repeat</keyword>
<dbReference type="PANTHER" id="PTHR19879">
    <property type="entry name" value="TRANSCRIPTION INITIATION FACTOR TFIID"/>
    <property type="match status" value="1"/>
</dbReference>
<dbReference type="Pfam" id="PF12894">
    <property type="entry name" value="ANAPC4_WD40"/>
    <property type="match status" value="1"/>
</dbReference>
<keyword evidence="6" id="KW-1185">Reference proteome</keyword>
<feature type="repeat" description="WD" evidence="3">
    <location>
        <begin position="740"/>
        <end position="774"/>
    </location>
</feature>
<proteinExistence type="predicted"/>
<dbReference type="Pfam" id="PF00400">
    <property type="entry name" value="WD40"/>
    <property type="match status" value="4"/>
</dbReference>
<dbReference type="SUPFAM" id="SSF52540">
    <property type="entry name" value="P-loop containing nucleoside triphosphate hydrolases"/>
    <property type="match status" value="1"/>
</dbReference>
<dbReference type="SUPFAM" id="SSF50978">
    <property type="entry name" value="WD40 repeat-like"/>
    <property type="match status" value="1"/>
</dbReference>